<dbReference type="InterPro" id="IPR015943">
    <property type="entry name" value="WD40/YVTN_repeat-like_dom_sf"/>
</dbReference>
<keyword evidence="11" id="KW-1185">Reference proteome</keyword>
<evidence type="ECO:0000313" key="11">
    <source>
        <dbReference type="Proteomes" id="UP000290900"/>
    </source>
</evidence>
<accession>A0A448YKW8</accession>
<dbReference type="Gene3D" id="2.130.10.10">
    <property type="entry name" value="YVTN repeat-like/Quinoprotein amine dehydrogenase"/>
    <property type="match status" value="1"/>
</dbReference>
<evidence type="ECO:0000256" key="1">
    <source>
        <dbReference type="ARBA" id="ARBA00004184"/>
    </source>
</evidence>
<keyword evidence="4" id="KW-0853">WD repeat</keyword>
<dbReference type="GO" id="GO:0005774">
    <property type="term" value="C:vacuolar membrane"/>
    <property type="evidence" value="ECO:0007669"/>
    <property type="project" value="UniProtKB-SubCell"/>
</dbReference>
<comment type="subcellular location">
    <subcellularLocation>
        <location evidence="1">Endomembrane system</location>
        <topology evidence="1">Peripheral membrane protein</topology>
    </subcellularLocation>
    <subcellularLocation>
        <location evidence="8">Vacuole membrane</location>
    </subcellularLocation>
</comment>
<dbReference type="Proteomes" id="UP000290900">
    <property type="component" value="Unassembled WGS sequence"/>
</dbReference>
<evidence type="ECO:0000256" key="8">
    <source>
        <dbReference type="ARBA" id="ARBA00037813"/>
    </source>
</evidence>
<sequence length="547" mass="59320">MSSANPIAIDLATSANKAAAIVSSRKRHTDASPIRLNFANFNQDFSCISVGYNDSYRVYNCEPFGQCYSRHDGSIGIVEMLFTSSLLALVGTGEQDALSPRRLRVINTKRQTTICELTFPDTILAVKMNRERLIVLLEGTIYVYDINNMRLLHTVEIPANPAGLVALSASVDHDYLAYPSPPRVANADAKATVKTKVVDTASGPVTLTKQVGAGTVGSTLGVASGGGSIETSVGSSQPRHGDVVVFDCKTLQPVSVIEAHKMNLSAIALSRDGTLLATASEKGTIIRVFSVERGVKLYQFRRGTYPTKIYSLAFSEDNEFVVASSATETVHVFRLGEEELANTKRGGRRAQQLNQQQNGDNNSSDDSDALDDENSLEAYDVLEPLPDNLERRKSSSSNNSGQSTESGQSTKMEPVVDLSRRSVARMLRRTSQSLGRKAAEKMGGYLPPRFSSILEPNRHFASLKVPASKDTTTIVGIGGISENLIPAVYMQDGTESSRTDTSIDSDLINKRVVHIMVVTSEGFFYTFGLDPDRGGDCVLLNQRSLLE</sequence>
<evidence type="ECO:0000256" key="4">
    <source>
        <dbReference type="ARBA" id="ARBA00022574"/>
    </source>
</evidence>
<evidence type="ECO:0000256" key="9">
    <source>
        <dbReference type="SAM" id="MobiDB-lite"/>
    </source>
</evidence>
<feature type="compositionally biased region" description="Low complexity" evidence="9">
    <location>
        <begin position="349"/>
        <end position="362"/>
    </location>
</feature>
<evidence type="ECO:0000256" key="7">
    <source>
        <dbReference type="ARBA" id="ARBA00025740"/>
    </source>
</evidence>
<dbReference type="OrthoDB" id="1667587at2759"/>
<dbReference type="InterPro" id="IPR001680">
    <property type="entry name" value="WD40_rpt"/>
</dbReference>
<dbReference type="STRING" id="13370.A0A448YKW8"/>
<dbReference type="EMBL" id="CAACVR010000012">
    <property type="protein sequence ID" value="VEU21582.1"/>
    <property type="molecule type" value="Genomic_DNA"/>
</dbReference>
<gene>
    <name evidence="10" type="ORF">BRENAR_LOCUS2315</name>
</gene>
<dbReference type="InterPro" id="IPR048720">
    <property type="entry name" value="PROPPIN"/>
</dbReference>
<evidence type="ECO:0000256" key="5">
    <source>
        <dbReference type="ARBA" id="ARBA00022737"/>
    </source>
</evidence>
<dbReference type="Pfam" id="PF21032">
    <property type="entry name" value="PROPPIN"/>
    <property type="match status" value="2"/>
</dbReference>
<proteinExistence type="inferred from homology"/>
<dbReference type="AlphaFoldDB" id="A0A448YKW8"/>
<dbReference type="FunCoup" id="A0A448YKW8">
    <property type="interactions" value="557"/>
</dbReference>
<dbReference type="InParanoid" id="A0A448YKW8"/>
<keyword evidence="5" id="KW-0677">Repeat</keyword>
<feature type="region of interest" description="Disordered" evidence="9">
    <location>
        <begin position="343"/>
        <end position="416"/>
    </location>
</feature>
<dbReference type="SUPFAM" id="SSF50978">
    <property type="entry name" value="WD40 repeat-like"/>
    <property type="match status" value="1"/>
</dbReference>
<organism evidence="10 11">
    <name type="scientific">Brettanomyces naardenensis</name>
    <name type="common">Yeast</name>
    <dbReference type="NCBI Taxonomy" id="13370"/>
    <lineage>
        <taxon>Eukaryota</taxon>
        <taxon>Fungi</taxon>
        <taxon>Dikarya</taxon>
        <taxon>Ascomycota</taxon>
        <taxon>Saccharomycotina</taxon>
        <taxon>Pichiomycetes</taxon>
        <taxon>Pichiales</taxon>
        <taxon>Pichiaceae</taxon>
        <taxon>Brettanomyces</taxon>
    </lineage>
</organism>
<feature type="compositionally biased region" description="Low complexity" evidence="9">
    <location>
        <begin position="395"/>
        <end position="411"/>
    </location>
</feature>
<evidence type="ECO:0000256" key="3">
    <source>
        <dbReference type="ARBA" id="ARBA00022554"/>
    </source>
</evidence>
<feature type="compositionally biased region" description="Acidic residues" evidence="9">
    <location>
        <begin position="363"/>
        <end position="375"/>
    </location>
</feature>
<reference evidence="10 11" key="1">
    <citation type="submission" date="2018-12" db="EMBL/GenBank/DDBJ databases">
        <authorList>
            <person name="Tiukova I."/>
            <person name="Dainat J."/>
        </authorList>
    </citation>
    <scope>NUCLEOTIDE SEQUENCE [LARGE SCALE GENOMIC DNA]</scope>
</reference>
<keyword evidence="3" id="KW-0926">Vacuole</keyword>
<name>A0A448YKW8_BRENA</name>
<dbReference type="SMART" id="SM00320">
    <property type="entry name" value="WD40"/>
    <property type="match status" value="2"/>
</dbReference>
<comment type="similarity">
    <text evidence="7">Belongs to the WD repeat PROPPIN family.</text>
</comment>
<keyword evidence="6" id="KW-0653">Protein transport</keyword>
<protein>
    <submittedName>
        <fullName evidence="10">DEKNAAC102357</fullName>
    </submittedName>
</protein>
<dbReference type="GO" id="GO:0012505">
    <property type="term" value="C:endomembrane system"/>
    <property type="evidence" value="ECO:0007669"/>
    <property type="project" value="UniProtKB-SubCell"/>
</dbReference>
<evidence type="ECO:0000256" key="2">
    <source>
        <dbReference type="ARBA" id="ARBA00022448"/>
    </source>
</evidence>
<dbReference type="GO" id="GO:0015031">
    <property type="term" value="P:protein transport"/>
    <property type="evidence" value="ECO:0007669"/>
    <property type="project" value="UniProtKB-KW"/>
</dbReference>
<evidence type="ECO:0000256" key="6">
    <source>
        <dbReference type="ARBA" id="ARBA00022927"/>
    </source>
</evidence>
<dbReference type="PANTHER" id="PTHR11227">
    <property type="entry name" value="WD-REPEAT PROTEIN INTERACTING WITH PHOSPHOINOSIDES WIPI -RELATED"/>
    <property type="match status" value="1"/>
</dbReference>
<dbReference type="InterPro" id="IPR036322">
    <property type="entry name" value="WD40_repeat_dom_sf"/>
</dbReference>
<keyword evidence="2" id="KW-0813">Transport</keyword>
<evidence type="ECO:0000313" key="10">
    <source>
        <dbReference type="EMBL" id="VEU21582.1"/>
    </source>
</evidence>